<dbReference type="Proteomes" id="UP000499080">
    <property type="component" value="Unassembled WGS sequence"/>
</dbReference>
<organism evidence="2 3">
    <name type="scientific">Araneus ventricosus</name>
    <name type="common">Orbweaver spider</name>
    <name type="synonym">Epeira ventricosa</name>
    <dbReference type="NCBI Taxonomy" id="182803"/>
    <lineage>
        <taxon>Eukaryota</taxon>
        <taxon>Metazoa</taxon>
        <taxon>Ecdysozoa</taxon>
        <taxon>Arthropoda</taxon>
        <taxon>Chelicerata</taxon>
        <taxon>Arachnida</taxon>
        <taxon>Araneae</taxon>
        <taxon>Araneomorphae</taxon>
        <taxon>Entelegynae</taxon>
        <taxon>Araneoidea</taxon>
        <taxon>Araneidae</taxon>
        <taxon>Araneus</taxon>
    </lineage>
</organism>
<gene>
    <name evidence="2" type="ORF">AVEN_55867_1</name>
</gene>
<comment type="caution">
    <text evidence="2">The sequence shown here is derived from an EMBL/GenBank/DDBJ whole genome shotgun (WGS) entry which is preliminary data.</text>
</comment>
<reference evidence="2 3" key="1">
    <citation type="journal article" date="2019" name="Sci. Rep.">
        <title>Orb-weaving spider Araneus ventricosus genome elucidates the spidroin gene catalogue.</title>
        <authorList>
            <person name="Kono N."/>
            <person name="Nakamura H."/>
            <person name="Ohtoshi R."/>
            <person name="Moran D.A.P."/>
            <person name="Shinohara A."/>
            <person name="Yoshida Y."/>
            <person name="Fujiwara M."/>
            <person name="Mori M."/>
            <person name="Tomita M."/>
            <person name="Arakawa K."/>
        </authorList>
    </citation>
    <scope>NUCLEOTIDE SEQUENCE [LARGE SCALE GENOMIC DNA]</scope>
</reference>
<keyword evidence="3" id="KW-1185">Reference proteome</keyword>
<dbReference type="AlphaFoldDB" id="A0A4Y2GPR4"/>
<sequence>MTANKRSLHSRPITVPANQPAGDPSWPGESLPKCRVSGNYNGDKWRSEKRNYSGGGRRWGLTSQKSRCAPLLRLALPPTIIHGGGCFSSRYPVFDRIPLPSFS</sequence>
<feature type="region of interest" description="Disordered" evidence="1">
    <location>
        <begin position="1"/>
        <end position="32"/>
    </location>
</feature>
<dbReference type="EMBL" id="BGPR01001521">
    <property type="protein sequence ID" value="GBM55932.1"/>
    <property type="molecule type" value="Genomic_DNA"/>
</dbReference>
<accession>A0A4Y2GPR4</accession>
<evidence type="ECO:0000256" key="1">
    <source>
        <dbReference type="SAM" id="MobiDB-lite"/>
    </source>
</evidence>
<evidence type="ECO:0000313" key="3">
    <source>
        <dbReference type="Proteomes" id="UP000499080"/>
    </source>
</evidence>
<name>A0A4Y2GPR4_ARAVE</name>
<evidence type="ECO:0000313" key="2">
    <source>
        <dbReference type="EMBL" id="GBM55932.1"/>
    </source>
</evidence>
<dbReference type="OrthoDB" id="6410713at2759"/>
<proteinExistence type="predicted"/>
<protein>
    <submittedName>
        <fullName evidence="2">Uncharacterized protein</fullName>
    </submittedName>
</protein>